<keyword evidence="3" id="KW-0677">Repeat</keyword>
<protein>
    <submittedName>
        <fullName evidence="8">Chloride channel protein CLC-b</fullName>
    </submittedName>
</protein>
<accession>A0A438JD19</accession>
<dbReference type="SUPFAM" id="SSF81340">
    <property type="entry name" value="Clc chloride channel"/>
    <property type="match status" value="1"/>
</dbReference>
<evidence type="ECO:0000256" key="5">
    <source>
        <dbReference type="ARBA" id="ARBA00023122"/>
    </source>
</evidence>
<keyword evidence="5" id="KW-0129">CBS domain</keyword>
<comment type="subcellular location">
    <subcellularLocation>
        <location evidence="1">Membrane</location>
        <topology evidence="1">Multi-pass membrane protein</topology>
    </subcellularLocation>
</comment>
<dbReference type="InterPro" id="IPR014743">
    <property type="entry name" value="Cl-channel_core"/>
</dbReference>
<dbReference type="OrthoDB" id="1723230at2759"/>
<dbReference type="InterPro" id="IPR001807">
    <property type="entry name" value="ClC"/>
</dbReference>
<dbReference type="AlphaFoldDB" id="A0A438JD19"/>
<name>A0A438JD19_VITVI</name>
<evidence type="ECO:0000256" key="3">
    <source>
        <dbReference type="ARBA" id="ARBA00022737"/>
    </source>
</evidence>
<comment type="caution">
    <text evidence="8">The sequence shown here is derived from an EMBL/GenBank/DDBJ whole genome shotgun (WGS) entry which is preliminary data.</text>
</comment>
<keyword evidence="4 7" id="KW-1133">Transmembrane helix</keyword>
<dbReference type="Gene3D" id="1.10.3080.10">
    <property type="entry name" value="Clc chloride channel"/>
    <property type="match status" value="1"/>
</dbReference>
<proteinExistence type="predicted"/>
<dbReference type="EMBL" id="QGNW01000049">
    <property type="protein sequence ID" value="RVX06848.1"/>
    <property type="molecule type" value="Genomic_DNA"/>
</dbReference>
<evidence type="ECO:0000256" key="6">
    <source>
        <dbReference type="ARBA" id="ARBA00023136"/>
    </source>
</evidence>
<dbReference type="Proteomes" id="UP000288805">
    <property type="component" value="Unassembled WGS sequence"/>
</dbReference>
<dbReference type="InterPro" id="IPR051280">
    <property type="entry name" value="Cl-channel/antiporter"/>
</dbReference>
<reference evidence="8 9" key="1">
    <citation type="journal article" date="2018" name="PLoS Genet.">
        <title>Population sequencing reveals clonal diversity and ancestral inbreeding in the grapevine cultivar Chardonnay.</title>
        <authorList>
            <person name="Roach M.J."/>
            <person name="Johnson D.L."/>
            <person name="Bohlmann J."/>
            <person name="van Vuuren H.J."/>
            <person name="Jones S.J."/>
            <person name="Pretorius I.S."/>
            <person name="Schmidt S.A."/>
            <person name="Borneman A.R."/>
        </authorList>
    </citation>
    <scope>NUCLEOTIDE SEQUENCE [LARGE SCALE GENOMIC DNA]</scope>
    <source>
        <strain evidence="9">cv. Chardonnay</strain>
        <tissue evidence="8">Leaf</tissue>
    </source>
</reference>
<feature type="transmembrane region" description="Helical" evidence="7">
    <location>
        <begin position="20"/>
        <end position="43"/>
    </location>
</feature>
<dbReference type="PRINTS" id="PR00762">
    <property type="entry name" value="CLCHANNEL"/>
</dbReference>
<sequence length="118" mass="13426">MPMHSCLPDGWFNEDDCFLSVIFLELTNNLLFLPITMIVLLIAKSVGDCINPSIYEIILHLKGLPFLDANPEPWMRNFTAGELADVKPQVVTLRGVEKAARIVDVMRKQHAQWFPSCR</sequence>
<dbReference type="GO" id="GO:0015108">
    <property type="term" value="F:chloride transmembrane transporter activity"/>
    <property type="evidence" value="ECO:0007669"/>
    <property type="project" value="InterPro"/>
</dbReference>
<evidence type="ECO:0000256" key="4">
    <source>
        <dbReference type="ARBA" id="ARBA00022989"/>
    </source>
</evidence>
<evidence type="ECO:0000256" key="7">
    <source>
        <dbReference type="SAM" id="Phobius"/>
    </source>
</evidence>
<evidence type="ECO:0000256" key="1">
    <source>
        <dbReference type="ARBA" id="ARBA00004141"/>
    </source>
</evidence>
<evidence type="ECO:0000256" key="2">
    <source>
        <dbReference type="ARBA" id="ARBA00022692"/>
    </source>
</evidence>
<keyword evidence="2 7" id="KW-0812">Transmembrane</keyword>
<gene>
    <name evidence="8" type="primary">CLC-B_4</name>
    <name evidence="8" type="ORF">CK203_015177</name>
</gene>
<dbReference type="PANTHER" id="PTHR11689:SF67">
    <property type="entry name" value="CHLORIDE CHANNEL PROTEIN CLC-A"/>
    <property type="match status" value="1"/>
</dbReference>
<organism evidence="8 9">
    <name type="scientific">Vitis vinifera</name>
    <name type="common">Grape</name>
    <dbReference type="NCBI Taxonomy" id="29760"/>
    <lineage>
        <taxon>Eukaryota</taxon>
        <taxon>Viridiplantae</taxon>
        <taxon>Streptophyta</taxon>
        <taxon>Embryophyta</taxon>
        <taxon>Tracheophyta</taxon>
        <taxon>Spermatophyta</taxon>
        <taxon>Magnoliopsida</taxon>
        <taxon>eudicotyledons</taxon>
        <taxon>Gunneridae</taxon>
        <taxon>Pentapetalae</taxon>
        <taxon>rosids</taxon>
        <taxon>Vitales</taxon>
        <taxon>Vitaceae</taxon>
        <taxon>Viteae</taxon>
        <taxon>Vitis</taxon>
    </lineage>
</organism>
<keyword evidence="6 7" id="KW-0472">Membrane</keyword>
<dbReference type="PANTHER" id="PTHR11689">
    <property type="entry name" value="CHLORIDE CHANNEL PROTEIN CLC FAMILY MEMBER"/>
    <property type="match status" value="1"/>
</dbReference>
<evidence type="ECO:0000313" key="9">
    <source>
        <dbReference type="Proteomes" id="UP000288805"/>
    </source>
</evidence>
<dbReference type="GO" id="GO:0016020">
    <property type="term" value="C:membrane"/>
    <property type="evidence" value="ECO:0007669"/>
    <property type="project" value="UniProtKB-SubCell"/>
</dbReference>
<evidence type="ECO:0000313" key="8">
    <source>
        <dbReference type="EMBL" id="RVX06848.1"/>
    </source>
</evidence>